<evidence type="ECO:0000256" key="1">
    <source>
        <dbReference type="SAM" id="Phobius"/>
    </source>
</evidence>
<dbReference type="EMBL" id="LCBF01000003">
    <property type="protein sequence ID" value="KKS07704.1"/>
    <property type="molecule type" value="Genomic_DNA"/>
</dbReference>
<evidence type="ECO:0000313" key="3">
    <source>
        <dbReference type="EMBL" id="KKS07704.1"/>
    </source>
</evidence>
<protein>
    <submittedName>
        <fullName evidence="3">Copper amine oxidase-like protein domain-containing protein</fullName>
    </submittedName>
</protein>
<feature type="transmembrane region" description="Helical" evidence="1">
    <location>
        <begin position="12"/>
        <end position="31"/>
    </location>
</feature>
<keyword evidence="1" id="KW-0812">Transmembrane</keyword>
<gene>
    <name evidence="3" type="ORF">UU59_C0003G0004</name>
</gene>
<dbReference type="AlphaFoldDB" id="A0A0G0W3Y0"/>
<dbReference type="InterPro" id="IPR018711">
    <property type="entry name" value="NAGPA"/>
</dbReference>
<dbReference type="Proteomes" id="UP000034544">
    <property type="component" value="Unassembled WGS sequence"/>
</dbReference>
<evidence type="ECO:0000259" key="2">
    <source>
        <dbReference type="Pfam" id="PF09992"/>
    </source>
</evidence>
<keyword evidence="1" id="KW-1133">Transmembrane helix</keyword>
<feature type="domain" description="Phosphodiester glycosidase" evidence="2">
    <location>
        <begin position="230"/>
        <end position="399"/>
    </location>
</feature>
<comment type="caution">
    <text evidence="3">The sequence shown here is derived from an EMBL/GenBank/DDBJ whole genome shotgun (WGS) entry which is preliminary data.</text>
</comment>
<dbReference type="Pfam" id="PF09992">
    <property type="entry name" value="NAGPA"/>
    <property type="match status" value="1"/>
</dbReference>
<evidence type="ECO:0000313" key="4">
    <source>
        <dbReference type="Proteomes" id="UP000034544"/>
    </source>
</evidence>
<dbReference type="PANTHER" id="PTHR40446:SF2">
    <property type="entry name" value="N-ACETYLGLUCOSAMINE-1-PHOSPHODIESTER ALPHA-N-ACETYLGLUCOSAMINIDASE"/>
    <property type="match status" value="1"/>
</dbReference>
<organism evidence="3 4">
    <name type="scientific">candidate division WWE3 bacterium GW2011_GWE1_41_27</name>
    <dbReference type="NCBI Taxonomy" id="1619131"/>
    <lineage>
        <taxon>Bacteria</taxon>
        <taxon>Katanobacteria</taxon>
    </lineage>
</organism>
<reference evidence="3 4" key="1">
    <citation type="journal article" date="2015" name="Nature">
        <title>rRNA introns, odd ribosomes, and small enigmatic genomes across a large radiation of phyla.</title>
        <authorList>
            <person name="Brown C.T."/>
            <person name="Hug L.A."/>
            <person name="Thomas B.C."/>
            <person name="Sharon I."/>
            <person name="Castelle C.J."/>
            <person name="Singh A."/>
            <person name="Wilkins M.J."/>
            <person name="Williams K.H."/>
            <person name="Banfield J.F."/>
        </authorList>
    </citation>
    <scope>NUCLEOTIDE SEQUENCE [LARGE SCALE GENOMIC DNA]</scope>
</reference>
<dbReference type="PANTHER" id="PTHR40446">
    <property type="entry name" value="N-ACETYLGLUCOSAMINE-1-PHOSPHODIESTER ALPHA-N-ACETYLGLUCOSAMINIDASE"/>
    <property type="match status" value="1"/>
</dbReference>
<name>A0A0G0W3Y0_UNCKA</name>
<keyword evidence="1" id="KW-0472">Membrane</keyword>
<proteinExistence type="predicted"/>
<accession>A0A0G0W3Y0</accession>
<sequence>MKHLPGLKLLKSVGLLVLPLVAIAWLVYQHIRLNDTEKSLNTIKASQTNFTQNFSDALFEDHLKVTNSMVSDATVAALQKELATLKAEETTDEKTIKDVYDSLLVLEQKINRNVKAGLKSPDLTEQKDSWGNFLIEKDFASIMNGVNEQTSLLDKDYSAYLVKLEQTRVAASGYSYQTVQTERGTFGAFVIKLALNEIKVKTVSAASGTCTNDCDTKSLADYVKDSGGFAGMNGSYFCPPDYSTCGGKVNSSDFALYDSNEGKWEHKDALSWNETGLMTFNGSDPSFYRETSDYGGGGVTAGISNYPSLVKDGDIVVDEDELTSYQKDVKGPRGVIGVGGSNIYLAIVSNATVVDAAYVIRSLGAKHALNLDGGGSSAMYINGKYVVGPGRSLPNAIILTK</sequence>